<evidence type="ECO:0000256" key="5">
    <source>
        <dbReference type="ARBA" id="ARBA00022900"/>
    </source>
</evidence>
<organism evidence="8 9">
    <name type="scientific">Cylindrotheca closterium</name>
    <dbReference type="NCBI Taxonomy" id="2856"/>
    <lineage>
        <taxon>Eukaryota</taxon>
        <taxon>Sar</taxon>
        <taxon>Stramenopiles</taxon>
        <taxon>Ochrophyta</taxon>
        <taxon>Bacillariophyta</taxon>
        <taxon>Bacillariophyceae</taxon>
        <taxon>Bacillariophycidae</taxon>
        <taxon>Bacillariales</taxon>
        <taxon>Bacillariaceae</taxon>
        <taxon>Cylindrotheca</taxon>
    </lineage>
</organism>
<evidence type="ECO:0000256" key="3">
    <source>
        <dbReference type="ARBA" id="ARBA00022690"/>
    </source>
</evidence>
<dbReference type="InterPro" id="IPR036354">
    <property type="entry name" value="Prot_inh_pot1_sf"/>
</dbReference>
<proteinExistence type="inferred from homology"/>
<evidence type="ECO:0000256" key="4">
    <source>
        <dbReference type="ARBA" id="ARBA00022737"/>
    </source>
</evidence>
<keyword evidence="5" id="KW-0722">Serine protease inhibitor</keyword>
<evidence type="ECO:0000256" key="1">
    <source>
        <dbReference type="ARBA" id="ARBA00008210"/>
    </source>
</evidence>
<feature type="compositionally biased region" description="Polar residues" evidence="6">
    <location>
        <begin position="36"/>
        <end position="54"/>
    </location>
</feature>
<evidence type="ECO:0000256" key="2">
    <source>
        <dbReference type="ARBA" id="ARBA00022614"/>
    </source>
</evidence>
<dbReference type="PANTHER" id="PTHR48064">
    <property type="entry name" value="OS01G0750400 PROTEIN"/>
    <property type="match status" value="1"/>
</dbReference>
<accession>A0AAD2GDM2</accession>
<keyword evidence="7" id="KW-1133">Transmembrane helix</keyword>
<evidence type="ECO:0000313" key="8">
    <source>
        <dbReference type="EMBL" id="CAJ1970365.1"/>
    </source>
</evidence>
<feature type="compositionally biased region" description="Basic and acidic residues" evidence="6">
    <location>
        <begin position="12"/>
        <end position="22"/>
    </location>
</feature>
<sequence>MHEDEEQPIEQPKNDGDRVGHDNEDEEDSQEEKQSIPANAMQQDVEQPNEQILQDQPKDEAQQPKNVSNKDGEDGLQTQSVTSNAMQQKDEEQPKEQSKDDRNDGQDHDGLQNLVMAATGFQSMKEIRRNPGTELAFLKTMQYAKDFLNDEETDHDQDIPSHVRDNPEHHFASDHHWHDMHLHHMHIGGERPTPPVRRGAKEKETVTHFVVRECLTIFFFIGGSIVMMSLVVVALTFASSRIPIPNHSRTTANVTDFGTLAPTASPKPKTRTYAPSVPNNFIHFGKPTFNATLAPVIATPTPQTTTSTPSVSKNIPHFGNPVAAPKLRPVVSPILQPTTLSITTAPTAAAAALSSAPTFDEAARFEDIMSILVDAGFAEESKLRNGITAQSKALDWLVSNDPAALNSASEALLPRYVLGVLFYSTSGREPRLTGSNETSWKEHNQWLTGENYCQWHGIKCMEDEDYNVTIVNGDIFEIDLSNNDLSGTIPSELQILADLQLLDLRSNQLQGTIPQFEFPKLQEIHLDNNRLNGPIALHLESMKELRTLSMGHNALTGGLPSTIGIANKLRYLKLKDNHLSGTLPAAAMANLKYLENLHISYNRLSGSLFSDDEFVFGMMNLVNVSLSHNSFSGTLSGNLSQLSHLQELHLTGNTFSGTLPDCFGNMTRLAMLHLGDNLFSGEVPVIPSHQLQKLDISKNSFIGTMPQEICDLKQIGKLTSLKADCSGGDTTTALDLSSFFGNNRRKMLSRSLVEELDEDEEIIEEGDYIYLEEDGTVEDKDGNIIEGIELGDLEVAGDQLNGGTGDLPEGYLYTGSAPIAKPVAVNKQTSIASGDERDSVPDHLEDIQITQPVIFPDERQDYNDIAFAREKIPSDNQAGTNDNRGGIEATAANKQAQLSYGNDDDDDNFEMDDNDTVNPNTAYAKQRGGDEQRFKIVTNERVPSNNQVRANGSRDGIQTTSTANLLPEGFECSCCTYCLAKPSSSLIPHHGMPVELPQDQDDIPKVEDIPEIKLTQDQDDIPKVKDIPETNVPIKPANRIDMLPVGEEEPTTAVELGDIFIEEKLTDEDQGADWCALAIRAGTNGDKYPGFVGMNAKAAKACLEANTDRAIVMVREIAKKHFPFENNRIILYVDDNGNVVKVPVLG</sequence>
<dbReference type="InterPro" id="IPR032675">
    <property type="entry name" value="LRR_dom_sf"/>
</dbReference>
<keyword evidence="4" id="KW-0677">Repeat</keyword>
<keyword evidence="7" id="KW-0812">Transmembrane</keyword>
<dbReference type="SUPFAM" id="SSF54654">
    <property type="entry name" value="CI-2 family of serine protease inhibitors"/>
    <property type="match status" value="1"/>
</dbReference>
<name>A0AAD2GDM2_9STRA</name>
<dbReference type="Proteomes" id="UP001295423">
    <property type="component" value="Unassembled WGS sequence"/>
</dbReference>
<keyword evidence="2" id="KW-0433">Leucine-rich repeat</keyword>
<dbReference type="EMBL" id="CAKOGP040002502">
    <property type="protein sequence ID" value="CAJ1970365.1"/>
    <property type="molecule type" value="Genomic_DNA"/>
</dbReference>
<feature type="compositionally biased region" description="Basic and acidic residues" evidence="6">
    <location>
        <begin position="56"/>
        <end position="73"/>
    </location>
</feature>
<dbReference type="SUPFAM" id="SSF52058">
    <property type="entry name" value="L domain-like"/>
    <property type="match status" value="1"/>
</dbReference>
<dbReference type="FunFam" id="3.80.10.10:FF:000041">
    <property type="entry name" value="LRR receptor-like serine/threonine-protein kinase ERECTA"/>
    <property type="match status" value="1"/>
</dbReference>
<keyword evidence="3" id="KW-0646">Protease inhibitor</keyword>
<evidence type="ECO:0000256" key="7">
    <source>
        <dbReference type="SAM" id="Phobius"/>
    </source>
</evidence>
<feature type="transmembrane region" description="Helical" evidence="7">
    <location>
        <begin position="217"/>
        <end position="238"/>
    </location>
</feature>
<keyword evidence="7" id="KW-0472">Membrane</keyword>
<dbReference type="Pfam" id="PF00560">
    <property type="entry name" value="LRR_1"/>
    <property type="match status" value="3"/>
</dbReference>
<dbReference type="GO" id="GO:0009611">
    <property type="term" value="P:response to wounding"/>
    <property type="evidence" value="ECO:0007669"/>
    <property type="project" value="InterPro"/>
</dbReference>
<protein>
    <submittedName>
        <fullName evidence="8">Uncharacterized protein</fullName>
    </submittedName>
</protein>
<dbReference type="Gene3D" id="3.80.10.10">
    <property type="entry name" value="Ribonuclease Inhibitor"/>
    <property type="match status" value="2"/>
</dbReference>
<reference evidence="8" key="1">
    <citation type="submission" date="2023-08" db="EMBL/GenBank/DDBJ databases">
        <authorList>
            <person name="Audoor S."/>
            <person name="Bilcke G."/>
        </authorList>
    </citation>
    <scope>NUCLEOTIDE SEQUENCE</scope>
</reference>
<dbReference type="Pfam" id="PF00280">
    <property type="entry name" value="potato_inhibit"/>
    <property type="match status" value="1"/>
</dbReference>
<comment type="caution">
    <text evidence="8">The sequence shown here is derived from an EMBL/GenBank/DDBJ whole genome shotgun (WGS) entry which is preliminary data.</text>
</comment>
<feature type="region of interest" description="Disordered" evidence="6">
    <location>
        <begin position="1"/>
        <end position="109"/>
    </location>
</feature>
<feature type="compositionally biased region" description="Polar residues" evidence="6">
    <location>
        <begin position="76"/>
        <end position="87"/>
    </location>
</feature>
<keyword evidence="9" id="KW-1185">Reference proteome</keyword>
<evidence type="ECO:0000256" key="6">
    <source>
        <dbReference type="SAM" id="MobiDB-lite"/>
    </source>
</evidence>
<gene>
    <name evidence="8" type="ORF">CYCCA115_LOCUS24384</name>
</gene>
<dbReference type="Gene3D" id="3.30.10.10">
    <property type="entry name" value="Trypsin Inhibitor V, subunit A"/>
    <property type="match status" value="1"/>
</dbReference>
<evidence type="ECO:0000313" key="9">
    <source>
        <dbReference type="Proteomes" id="UP001295423"/>
    </source>
</evidence>
<dbReference type="InterPro" id="IPR001611">
    <property type="entry name" value="Leu-rich_rpt"/>
</dbReference>
<dbReference type="GO" id="GO:0004867">
    <property type="term" value="F:serine-type endopeptidase inhibitor activity"/>
    <property type="evidence" value="ECO:0007669"/>
    <property type="project" value="UniProtKB-KW"/>
</dbReference>
<comment type="similarity">
    <text evidence="1">Belongs to the protease inhibitor I13 (potato type I serine protease inhibitor) family.</text>
</comment>
<dbReference type="InterPro" id="IPR053038">
    <property type="entry name" value="RLP_Defense"/>
</dbReference>
<dbReference type="InterPro" id="IPR000864">
    <property type="entry name" value="Prot_inh_pot1"/>
</dbReference>
<dbReference type="PANTHER" id="PTHR48064:SF6">
    <property type="entry name" value="RECEPTOR-LIKE PROTEIN KINASE 2"/>
    <property type="match status" value="1"/>
</dbReference>
<feature type="compositionally biased region" description="Basic and acidic residues" evidence="6">
    <location>
        <begin position="88"/>
        <end position="109"/>
    </location>
</feature>
<dbReference type="AlphaFoldDB" id="A0AAD2GDM2"/>